<evidence type="ECO:0000259" key="11">
    <source>
        <dbReference type="Pfam" id="PF02870"/>
    </source>
</evidence>
<dbReference type="SUPFAM" id="SSF53155">
    <property type="entry name" value="Methylated DNA-protein cysteine methyltransferase domain"/>
    <property type="match status" value="1"/>
</dbReference>
<accession>A0A1H8XFW4</accession>
<protein>
    <recommendedName>
        <fullName evidence="9">Methylated-DNA--protein-cysteine methyltransferase</fullName>
        <ecNumber evidence="9">2.1.1.63</ecNumber>
    </recommendedName>
    <alternativeName>
        <fullName evidence="9">6-O-methylguanine-DNA methyltransferase</fullName>
        <shortName evidence="9">MGMT</shortName>
    </alternativeName>
    <alternativeName>
        <fullName evidence="9">O-6-methylguanine-DNA-alkyltransferase</fullName>
    </alternativeName>
</protein>
<dbReference type="GO" id="GO:0006307">
    <property type="term" value="P:DNA alkylation repair"/>
    <property type="evidence" value="ECO:0007669"/>
    <property type="project" value="UniProtKB-UniRule"/>
</dbReference>
<reference evidence="12 13" key="1">
    <citation type="submission" date="2016-10" db="EMBL/GenBank/DDBJ databases">
        <authorList>
            <person name="de Groot N.N."/>
        </authorList>
    </citation>
    <scope>NUCLEOTIDE SEQUENCE [LARGE SCALE GENOMIC DNA]</scope>
    <source>
        <strain evidence="12 13">DSM 13305</strain>
    </source>
</reference>
<dbReference type="InterPro" id="IPR023546">
    <property type="entry name" value="MGMT"/>
</dbReference>
<dbReference type="EC" id="2.1.1.63" evidence="9"/>
<dbReference type="InterPro" id="IPR036217">
    <property type="entry name" value="MethylDNA_cys_MeTrfase_DNAb"/>
</dbReference>
<dbReference type="PANTHER" id="PTHR10815:SF5">
    <property type="entry name" value="METHYLATED-DNA--PROTEIN-CYSTEINE METHYLTRANSFERASE"/>
    <property type="match status" value="1"/>
</dbReference>
<keyword evidence="6 9" id="KW-0227">DNA damage</keyword>
<keyword evidence="7 9" id="KW-0234">DNA repair</keyword>
<dbReference type="FunFam" id="1.10.10.10:FF:000214">
    <property type="entry name" value="Methylated-DNA--protein-cysteine methyltransferase"/>
    <property type="match status" value="1"/>
</dbReference>
<dbReference type="PANTHER" id="PTHR10815">
    <property type="entry name" value="METHYLATED-DNA--PROTEIN-CYSTEINE METHYLTRANSFERASE"/>
    <property type="match status" value="1"/>
</dbReference>
<comment type="subcellular location">
    <subcellularLocation>
        <location evidence="9">Cytoplasm</location>
    </subcellularLocation>
</comment>
<dbReference type="InterPro" id="IPR008332">
    <property type="entry name" value="MethylG_MeTrfase_N"/>
</dbReference>
<comment type="function">
    <text evidence="9">Involved in the cellular defense against the biological effects of O6-methylguanine (O6-MeG) and O4-methylthymine (O4-MeT) in DNA. Repairs the methylated nucleobase in DNA by stoichiometrically transferring the methyl group to a cysteine residue in the enzyme. This is a suicide reaction: the enzyme is irreversibly inactivated.</text>
</comment>
<evidence type="ECO:0000256" key="9">
    <source>
        <dbReference type="HAMAP-Rule" id="MF_00772"/>
    </source>
</evidence>
<keyword evidence="5 9" id="KW-0808">Transferase</keyword>
<proteinExistence type="inferred from homology"/>
<dbReference type="InterPro" id="IPR001497">
    <property type="entry name" value="MethylDNA_cys_MeTrfase_AS"/>
</dbReference>
<evidence type="ECO:0000313" key="12">
    <source>
        <dbReference type="EMBL" id="SEP38914.1"/>
    </source>
</evidence>
<keyword evidence="13" id="KW-1185">Reference proteome</keyword>
<dbReference type="Pfam" id="PF01035">
    <property type="entry name" value="DNA_binding_1"/>
    <property type="match status" value="1"/>
</dbReference>
<dbReference type="InterPro" id="IPR036388">
    <property type="entry name" value="WH-like_DNA-bd_sf"/>
</dbReference>
<evidence type="ECO:0000256" key="8">
    <source>
        <dbReference type="ARBA" id="ARBA00049348"/>
    </source>
</evidence>
<evidence type="ECO:0000256" key="1">
    <source>
        <dbReference type="ARBA" id="ARBA00001286"/>
    </source>
</evidence>
<gene>
    <name evidence="12" type="ORF">SAMN04490178_12362</name>
</gene>
<feature type="active site" description="Nucleophile; methyl group acceptor" evidence="9">
    <location>
        <position position="123"/>
    </location>
</feature>
<dbReference type="Proteomes" id="UP000198847">
    <property type="component" value="Unassembled WGS sequence"/>
</dbReference>
<feature type="domain" description="Methylguanine DNA methyltransferase ribonuclease-like" evidence="11">
    <location>
        <begin position="5"/>
        <end position="68"/>
    </location>
</feature>
<dbReference type="Gene3D" id="3.30.160.70">
    <property type="entry name" value="Methylated DNA-protein cysteine methyltransferase domain"/>
    <property type="match status" value="1"/>
</dbReference>
<evidence type="ECO:0000256" key="3">
    <source>
        <dbReference type="ARBA" id="ARBA00022490"/>
    </source>
</evidence>
<dbReference type="PROSITE" id="PS00374">
    <property type="entry name" value="MGMT"/>
    <property type="match status" value="1"/>
</dbReference>
<keyword evidence="4 9" id="KW-0489">Methyltransferase</keyword>
<evidence type="ECO:0000313" key="13">
    <source>
        <dbReference type="Proteomes" id="UP000198847"/>
    </source>
</evidence>
<dbReference type="GO" id="GO:0003908">
    <property type="term" value="F:methylated-DNA-[protein]-cysteine S-methyltransferase activity"/>
    <property type="evidence" value="ECO:0007669"/>
    <property type="project" value="UniProtKB-UniRule"/>
</dbReference>
<dbReference type="RefSeq" id="WP_091749913.1">
    <property type="nucleotide sequence ID" value="NZ_FODY01000023.1"/>
</dbReference>
<comment type="miscellaneous">
    <text evidence="9">This enzyme catalyzes only one turnover and therefore is not strictly catalytic. According to one definition, an enzyme is a biocatalyst that acts repeatedly and over many reaction cycles.</text>
</comment>
<evidence type="ECO:0000259" key="10">
    <source>
        <dbReference type="Pfam" id="PF01035"/>
    </source>
</evidence>
<comment type="catalytic activity">
    <reaction evidence="8 9">
        <text>a 6-O-methyl-2'-deoxyguanosine in DNA + L-cysteinyl-[protein] = S-methyl-L-cysteinyl-[protein] + a 2'-deoxyguanosine in DNA</text>
        <dbReference type="Rhea" id="RHEA:24000"/>
        <dbReference type="Rhea" id="RHEA-COMP:10131"/>
        <dbReference type="Rhea" id="RHEA-COMP:10132"/>
        <dbReference type="Rhea" id="RHEA-COMP:11367"/>
        <dbReference type="Rhea" id="RHEA-COMP:11368"/>
        <dbReference type="ChEBI" id="CHEBI:29950"/>
        <dbReference type="ChEBI" id="CHEBI:82612"/>
        <dbReference type="ChEBI" id="CHEBI:85445"/>
        <dbReference type="ChEBI" id="CHEBI:85448"/>
        <dbReference type="EC" id="2.1.1.63"/>
    </reaction>
</comment>
<dbReference type="SUPFAM" id="SSF46767">
    <property type="entry name" value="Methylated DNA-protein cysteine methyltransferase, C-terminal domain"/>
    <property type="match status" value="1"/>
</dbReference>
<keyword evidence="3 9" id="KW-0963">Cytoplasm</keyword>
<dbReference type="AlphaFoldDB" id="A0A1H8XFW4"/>
<dbReference type="OrthoDB" id="9802228at2"/>
<comment type="similarity">
    <text evidence="2 9">Belongs to the MGMT family.</text>
</comment>
<evidence type="ECO:0000256" key="2">
    <source>
        <dbReference type="ARBA" id="ARBA00008711"/>
    </source>
</evidence>
<evidence type="ECO:0000256" key="4">
    <source>
        <dbReference type="ARBA" id="ARBA00022603"/>
    </source>
</evidence>
<dbReference type="EMBL" id="FODY01000023">
    <property type="protein sequence ID" value="SEP38914.1"/>
    <property type="molecule type" value="Genomic_DNA"/>
</dbReference>
<evidence type="ECO:0000256" key="6">
    <source>
        <dbReference type="ARBA" id="ARBA00022763"/>
    </source>
</evidence>
<dbReference type="STRING" id="112903.SAMN04490178_12362"/>
<evidence type="ECO:0000256" key="7">
    <source>
        <dbReference type="ARBA" id="ARBA00023204"/>
    </source>
</evidence>
<dbReference type="Pfam" id="PF02870">
    <property type="entry name" value="Methyltransf_1N"/>
    <property type="match status" value="1"/>
</dbReference>
<feature type="domain" description="Methylated-DNA-[protein]-cysteine S-methyltransferase DNA binding" evidence="10">
    <location>
        <begin position="73"/>
        <end position="151"/>
    </location>
</feature>
<sequence length="156" mass="17226">MFIYFYQTAIGKIGIAEQNEKITNLYFTDERWPDDGKICETAILQEAARQLNDYLAGRLTVFSLPLEPAGTVFMKQVWNSLCEIPYGQTVSYKSIAAKIGKPGAARAIGLANNRNPIPLFIPCHRVIGTNGALVGYRGGLALKDQLLKLETDNAVF</sequence>
<dbReference type="HAMAP" id="MF_00772">
    <property type="entry name" value="OGT"/>
    <property type="match status" value="1"/>
</dbReference>
<evidence type="ECO:0000256" key="5">
    <source>
        <dbReference type="ARBA" id="ARBA00022679"/>
    </source>
</evidence>
<dbReference type="InterPro" id="IPR014048">
    <property type="entry name" value="MethylDNA_cys_MeTrfase_DNA-bd"/>
</dbReference>
<name>A0A1H8XFW4_9FIRM</name>
<dbReference type="Gene3D" id="1.10.10.10">
    <property type="entry name" value="Winged helix-like DNA-binding domain superfamily/Winged helix DNA-binding domain"/>
    <property type="match status" value="1"/>
</dbReference>
<dbReference type="CDD" id="cd06445">
    <property type="entry name" value="ATase"/>
    <property type="match status" value="1"/>
</dbReference>
<dbReference type="GO" id="GO:0005737">
    <property type="term" value="C:cytoplasm"/>
    <property type="evidence" value="ECO:0007669"/>
    <property type="project" value="UniProtKB-SubCell"/>
</dbReference>
<dbReference type="InterPro" id="IPR036631">
    <property type="entry name" value="MGMT_N_sf"/>
</dbReference>
<dbReference type="GO" id="GO:0032259">
    <property type="term" value="P:methylation"/>
    <property type="evidence" value="ECO:0007669"/>
    <property type="project" value="UniProtKB-KW"/>
</dbReference>
<comment type="catalytic activity">
    <reaction evidence="1 9">
        <text>a 4-O-methyl-thymidine in DNA + L-cysteinyl-[protein] = a thymidine in DNA + S-methyl-L-cysteinyl-[protein]</text>
        <dbReference type="Rhea" id="RHEA:53428"/>
        <dbReference type="Rhea" id="RHEA-COMP:10131"/>
        <dbReference type="Rhea" id="RHEA-COMP:10132"/>
        <dbReference type="Rhea" id="RHEA-COMP:13555"/>
        <dbReference type="Rhea" id="RHEA-COMP:13556"/>
        <dbReference type="ChEBI" id="CHEBI:29950"/>
        <dbReference type="ChEBI" id="CHEBI:82612"/>
        <dbReference type="ChEBI" id="CHEBI:137386"/>
        <dbReference type="ChEBI" id="CHEBI:137387"/>
        <dbReference type="EC" id="2.1.1.63"/>
    </reaction>
</comment>
<organism evidence="12 13">
    <name type="scientific">Propionispora vibrioides</name>
    <dbReference type="NCBI Taxonomy" id="112903"/>
    <lineage>
        <taxon>Bacteria</taxon>
        <taxon>Bacillati</taxon>
        <taxon>Bacillota</taxon>
        <taxon>Negativicutes</taxon>
        <taxon>Selenomonadales</taxon>
        <taxon>Sporomusaceae</taxon>
        <taxon>Propionispora</taxon>
    </lineage>
</organism>
<dbReference type="NCBIfam" id="TIGR00589">
    <property type="entry name" value="ogt"/>
    <property type="match status" value="1"/>
</dbReference>